<proteinExistence type="predicted"/>
<evidence type="ECO:0000256" key="1">
    <source>
        <dbReference type="ARBA" id="ARBA00004123"/>
    </source>
</evidence>
<feature type="domain" description="Zn(2)-C6 fungal-type" evidence="6">
    <location>
        <begin position="11"/>
        <end position="47"/>
    </location>
</feature>
<dbReference type="PROSITE" id="PS50048">
    <property type="entry name" value="ZN2_CY6_FUNGAL_2"/>
    <property type="match status" value="1"/>
</dbReference>
<dbReference type="PANTHER" id="PTHR46910">
    <property type="entry name" value="TRANSCRIPTION FACTOR PDR1"/>
    <property type="match status" value="1"/>
</dbReference>
<keyword evidence="8" id="KW-1185">Reference proteome</keyword>
<keyword evidence="4" id="KW-0539">Nucleus</keyword>
<evidence type="ECO:0000313" key="7">
    <source>
        <dbReference type="EMBL" id="TRX89505.1"/>
    </source>
</evidence>
<dbReference type="CDD" id="cd00067">
    <property type="entry name" value="GAL4"/>
    <property type="match status" value="1"/>
</dbReference>
<dbReference type="Proteomes" id="UP000319160">
    <property type="component" value="Unassembled WGS sequence"/>
</dbReference>
<dbReference type="Pfam" id="PF00172">
    <property type="entry name" value="Zn_clus"/>
    <property type="match status" value="1"/>
</dbReference>
<feature type="region of interest" description="Disordered" evidence="5">
    <location>
        <begin position="919"/>
        <end position="940"/>
    </location>
</feature>
<evidence type="ECO:0000259" key="6">
    <source>
        <dbReference type="PROSITE" id="PS50048"/>
    </source>
</evidence>
<accession>A0A553HNG8</accession>
<reference evidence="8" key="1">
    <citation type="submission" date="2019-06" db="EMBL/GenBank/DDBJ databases">
        <title>Draft genome sequence of the griseofulvin-producing fungus Xylaria cubensis strain G536.</title>
        <authorList>
            <person name="Mead M.E."/>
            <person name="Raja H.A."/>
            <person name="Steenwyk J.L."/>
            <person name="Knowles S.L."/>
            <person name="Oberlies N.H."/>
            <person name="Rokas A."/>
        </authorList>
    </citation>
    <scope>NUCLEOTIDE SEQUENCE [LARGE SCALE GENOMIC DNA]</scope>
    <source>
        <strain evidence="8">G536</strain>
    </source>
</reference>
<comment type="caution">
    <text evidence="7">The sequence shown here is derived from an EMBL/GenBank/DDBJ whole genome shotgun (WGS) entry which is preliminary data.</text>
</comment>
<protein>
    <recommendedName>
        <fullName evidence="6">Zn(2)-C6 fungal-type domain-containing protein</fullName>
    </recommendedName>
</protein>
<organism evidence="7 8">
    <name type="scientific">Xylaria flabelliformis</name>
    <dbReference type="NCBI Taxonomy" id="2512241"/>
    <lineage>
        <taxon>Eukaryota</taxon>
        <taxon>Fungi</taxon>
        <taxon>Dikarya</taxon>
        <taxon>Ascomycota</taxon>
        <taxon>Pezizomycotina</taxon>
        <taxon>Sordariomycetes</taxon>
        <taxon>Xylariomycetidae</taxon>
        <taxon>Xylariales</taxon>
        <taxon>Xylariaceae</taxon>
        <taxon>Xylaria</taxon>
    </lineage>
</organism>
<evidence type="ECO:0000256" key="3">
    <source>
        <dbReference type="ARBA" id="ARBA00023125"/>
    </source>
</evidence>
<dbReference type="OrthoDB" id="4764644at2759"/>
<dbReference type="GO" id="GO:0008270">
    <property type="term" value="F:zinc ion binding"/>
    <property type="evidence" value="ECO:0007669"/>
    <property type="project" value="InterPro"/>
</dbReference>
<feature type="region of interest" description="Disordered" evidence="5">
    <location>
        <begin position="55"/>
        <end position="93"/>
    </location>
</feature>
<dbReference type="GO" id="GO:0000981">
    <property type="term" value="F:DNA-binding transcription factor activity, RNA polymerase II-specific"/>
    <property type="evidence" value="ECO:0007669"/>
    <property type="project" value="InterPro"/>
</dbReference>
<dbReference type="EMBL" id="VFLP01000066">
    <property type="protein sequence ID" value="TRX89505.1"/>
    <property type="molecule type" value="Genomic_DNA"/>
</dbReference>
<dbReference type="Gene3D" id="4.10.240.10">
    <property type="entry name" value="Zn(2)-C6 fungal-type DNA-binding domain"/>
    <property type="match status" value="1"/>
</dbReference>
<dbReference type="SMART" id="SM00066">
    <property type="entry name" value="GAL4"/>
    <property type="match status" value="1"/>
</dbReference>
<dbReference type="SUPFAM" id="SSF57701">
    <property type="entry name" value="Zn2/Cys6 DNA-binding domain"/>
    <property type="match status" value="1"/>
</dbReference>
<dbReference type="PANTHER" id="PTHR46910:SF3">
    <property type="entry name" value="HALOTOLERANCE PROTEIN 9-RELATED"/>
    <property type="match status" value="1"/>
</dbReference>
<evidence type="ECO:0000256" key="4">
    <source>
        <dbReference type="ARBA" id="ARBA00023242"/>
    </source>
</evidence>
<dbReference type="InterPro" id="IPR001138">
    <property type="entry name" value="Zn2Cys6_DnaBD"/>
</dbReference>
<dbReference type="GO" id="GO:0003677">
    <property type="term" value="F:DNA binding"/>
    <property type="evidence" value="ECO:0007669"/>
    <property type="project" value="UniProtKB-KW"/>
</dbReference>
<dbReference type="STRING" id="2512241.A0A553HNG8"/>
<sequence length="940" mass="105172">MSLKRGLERESCDFCFRRKIKCDRSSRAVTGRPACSQCDLRQTPCTFESDDVRVQRRRKNSPRRSLSNVGISTPVGMRPEISHGVTSSSHEWTRARNPAVTTGNDMLPPAVLDGFATAGRLSLGHGITTATPQPRTTMTTFSLPTYRDLGFELSLEGTSFLDSIFLQSHDPLGYTLSRDNTSTPARQFVNEPRNIVLTTKGPYCDLGTPPEILDAAIEAYFSFTSLALPILPKDPFMTDYKSCRSSIPLVCAIACRGCPFLQLAEKWTLQQRFASRFRETFLQARSSAPGQSVVRLDDLEALALMVDFEYANEEDLTAPLQLQLQNLLLTNDSLVLMALQYRIETCPVADTGEPVALSGAAHRQTLLFWYVYGWDAFCCIDRKMASRIRDEDIDLSIRPHGYMKDESLSYFDAILGLATVARKMARALCGPVARRKGVKWHDIESIYKQLEEWRTNICPSALKIHYSDYSNPRRDAFLSLEKDVDDFLPLHKAVVALLELSCFMQLEACVSEYGIEDRDSLLGQIADMRVRYESLQAAYKIVEVARWIEQLTVSERMLKSTSTYAMADLAPVIIRNICAGASNWISLRANETLQSTAEEEGPKLTVGRSDYEFPEKSRIEISEERGRSWVESLTTLRNIVASSTSHRDTGCMLERLDQQLESLKNPANMHARTWSFIKSISIIWCRGETVSDEHRSPRESDYGKQISVLIKNRTDTNGDIEGFLWMEAGLPELSPDDVPHCGGNYLPGIRSICMQSSKVPDRLPERLRITLTEYFQGMIQRHPGDEVSAAGIYSSDLAKSGRSILLSKQLSASTPEMKEVQIPYSKPFLLRRQPLGDMEDAKPIEAYVELCGTYESPHLGLNSSITIAAGCGWFAYAMQTGSSHIENPPIQATNLRSSSHANNATQGIRRVACHAIFDMTSEDSAGPPRTLARTQVNNRP</sequence>
<dbReference type="GO" id="GO:0005634">
    <property type="term" value="C:nucleus"/>
    <property type="evidence" value="ECO:0007669"/>
    <property type="project" value="UniProtKB-SubCell"/>
</dbReference>
<evidence type="ECO:0000256" key="2">
    <source>
        <dbReference type="ARBA" id="ARBA00022723"/>
    </source>
</evidence>
<name>A0A553HNG8_9PEZI</name>
<gene>
    <name evidence="7" type="ORF">FHL15_009549</name>
</gene>
<dbReference type="InterPro" id="IPR050987">
    <property type="entry name" value="AtrR-like"/>
</dbReference>
<evidence type="ECO:0000313" key="8">
    <source>
        <dbReference type="Proteomes" id="UP000319160"/>
    </source>
</evidence>
<comment type="subcellular location">
    <subcellularLocation>
        <location evidence="1">Nucleus</location>
    </subcellularLocation>
</comment>
<evidence type="ECO:0000256" key="5">
    <source>
        <dbReference type="SAM" id="MobiDB-lite"/>
    </source>
</evidence>
<keyword evidence="2" id="KW-0479">Metal-binding</keyword>
<dbReference type="CDD" id="cd12148">
    <property type="entry name" value="fungal_TF_MHR"/>
    <property type="match status" value="1"/>
</dbReference>
<keyword evidence="3" id="KW-0238">DNA-binding</keyword>
<dbReference type="InterPro" id="IPR036864">
    <property type="entry name" value="Zn2-C6_fun-type_DNA-bd_sf"/>
</dbReference>
<dbReference type="AlphaFoldDB" id="A0A553HNG8"/>